<dbReference type="OrthoDB" id="194358at2759"/>
<feature type="region of interest" description="Disordered" evidence="3">
    <location>
        <begin position="49"/>
        <end position="120"/>
    </location>
</feature>
<accession>A0A2V1E5F2</accession>
<reference evidence="5 6" key="1">
    <citation type="journal article" date="2018" name="Sci. Rep.">
        <title>Comparative genomics provides insights into the lifestyle and reveals functional heterogeneity of dark septate endophytic fungi.</title>
        <authorList>
            <person name="Knapp D.G."/>
            <person name="Nemeth J.B."/>
            <person name="Barry K."/>
            <person name="Hainaut M."/>
            <person name="Henrissat B."/>
            <person name="Johnson J."/>
            <person name="Kuo A."/>
            <person name="Lim J.H.P."/>
            <person name="Lipzen A."/>
            <person name="Nolan M."/>
            <person name="Ohm R.A."/>
            <person name="Tamas L."/>
            <person name="Grigoriev I.V."/>
            <person name="Spatafora J.W."/>
            <person name="Nagy L.G."/>
            <person name="Kovacs G.M."/>
        </authorList>
    </citation>
    <scope>NUCLEOTIDE SEQUENCE [LARGE SCALE GENOMIC DNA]</scope>
    <source>
        <strain evidence="5 6">DSE2036</strain>
    </source>
</reference>
<dbReference type="STRING" id="97972.A0A2V1E5F2"/>
<dbReference type="EMBL" id="KZ805313">
    <property type="protein sequence ID" value="PVI05576.1"/>
    <property type="molecule type" value="Genomic_DNA"/>
</dbReference>
<organism evidence="5 6">
    <name type="scientific">Periconia macrospinosa</name>
    <dbReference type="NCBI Taxonomy" id="97972"/>
    <lineage>
        <taxon>Eukaryota</taxon>
        <taxon>Fungi</taxon>
        <taxon>Dikarya</taxon>
        <taxon>Ascomycota</taxon>
        <taxon>Pezizomycotina</taxon>
        <taxon>Dothideomycetes</taxon>
        <taxon>Pleosporomycetidae</taxon>
        <taxon>Pleosporales</taxon>
        <taxon>Massarineae</taxon>
        <taxon>Periconiaceae</taxon>
        <taxon>Periconia</taxon>
    </lineage>
</organism>
<evidence type="ECO:0000259" key="4">
    <source>
        <dbReference type="Pfam" id="PF14420"/>
    </source>
</evidence>
<dbReference type="Pfam" id="PF12796">
    <property type="entry name" value="Ank_2"/>
    <property type="match status" value="1"/>
</dbReference>
<dbReference type="Gene3D" id="1.25.40.20">
    <property type="entry name" value="Ankyrin repeat-containing domain"/>
    <property type="match status" value="2"/>
</dbReference>
<dbReference type="InterPro" id="IPR025676">
    <property type="entry name" value="Clr5_dom"/>
</dbReference>
<sequence length="911" mass="100755">MTKDWDAVQAEIKDLSFVQKKRLDEVKRVMEVKYGFKASTRAYRMKLAEWGITRQARNKGPSSEKSRKKGVKRRRTDAGLDHDGGDDSDSTAGGTPEEERRNGRTSALSSNEKNDDYRDKESLETILLGRATVIGGPTNPLDPAFKPMHPIQEPIVITADDPDPWASRDAKSREVVMDMLATVLDGDSQKLEALLLEHPDHLNLPIGMPFDIPDGRFYNHPSMFETVTLQHEHQTLLDIACGLPSGPVVWVLLSYNARGSRHPFGTDLALHNAIKNGRTYTVQSLLMPNKARMNGSSDTSWKPFLQAVFWNHPHVVRCLIDKGVDIHVASPSIDGVELNALQYCLDRRCGDYMRNCNRDNSEKILKMLLDAGADINPPASAGLRPPTFDVFITPWQNNPNWIATLNPVEIECLEAFIRKGADSQTNFRGITCSAPSGHTFQHQMLWHSTPDIARLIIDHADPGPSGNGNSLLHEIVGSCPDAKRHPSETLRDIEVLLRRGADPNHCDSSGLTPLRRCIDLCPAVDIVSRLELLLSSGADPELKHANRLPPYVLAARNFEDPLRSQLMDLLVAKIRGRQHRTVYDDTFVWAADYFPIPSAPTWTQVQCYNGQDGAFNANLADMVPEDIRAIFQRAVFSVASLNFLNTATANVKANYPLSISPREKDDIFQAILQRQMASLPEYQFDQAFVLGLLKPQMAPLVANIDPAIGSAPRIITYRDNDIMLPHQTPILSLAPPPQSQPQQQQPPPPPPSSSSTAPIIITTTSIPPPTHPLYSPPSHIPHPSSPSPPSSPSSSFPFPSTTQLRWPRIGSRTRHGDLKRAKDAVLSETCEECANGVLLTRKEAERHRVEHEHSRGCEAGGECGRRFCARRRGDGGEGVREGGGERGEREEGIGIAVERGAAREFRFSGAG</sequence>
<dbReference type="GO" id="GO:0000976">
    <property type="term" value="F:transcription cis-regulatory region binding"/>
    <property type="evidence" value="ECO:0007669"/>
    <property type="project" value="TreeGrafter"/>
</dbReference>
<dbReference type="InterPro" id="IPR036770">
    <property type="entry name" value="Ankyrin_rpt-contain_sf"/>
</dbReference>
<dbReference type="PANTHER" id="PTHR24193:SF121">
    <property type="entry name" value="ADA2A-CONTAINING COMPLEX COMPONENT 3, ISOFORM D"/>
    <property type="match status" value="1"/>
</dbReference>
<evidence type="ECO:0000313" key="5">
    <source>
        <dbReference type="EMBL" id="PVI05576.1"/>
    </source>
</evidence>
<dbReference type="Pfam" id="PF14420">
    <property type="entry name" value="Clr5"/>
    <property type="match status" value="1"/>
</dbReference>
<dbReference type="InterPro" id="IPR002110">
    <property type="entry name" value="Ankyrin_rpt"/>
</dbReference>
<feature type="compositionally biased region" description="Low complexity" evidence="3">
    <location>
        <begin position="753"/>
        <end position="765"/>
    </location>
</feature>
<dbReference type="SMART" id="SM00248">
    <property type="entry name" value="ANK"/>
    <property type="match status" value="4"/>
</dbReference>
<feature type="compositionally biased region" description="Pro residues" evidence="3">
    <location>
        <begin position="766"/>
        <end position="791"/>
    </location>
</feature>
<proteinExistence type="predicted"/>
<dbReference type="PANTHER" id="PTHR24193">
    <property type="entry name" value="ANKYRIN REPEAT PROTEIN"/>
    <property type="match status" value="1"/>
</dbReference>
<evidence type="ECO:0000313" key="6">
    <source>
        <dbReference type="Proteomes" id="UP000244855"/>
    </source>
</evidence>
<feature type="compositionally biased region" description="Basic residues" evidence="3">
    <location>
        <begin position="66"/>
        <end position="75"/>
    </location>
</feature>
<dbReference type="InterPro" id="IPR050663">
    <property type="entry name" value="Ankyrin-SOCS_Box"/>
</dbReference>
<feature type="domain" description="Clr5" evidence="4">
    <location>
        <begin position="1"/>
        <end position="53"/>
    </location>
</feature>
<dbReference type="Proteomes" id="UP000244855">
    <property type="component" value="Unassembled WGS sequence"/>
</dbReference>
<keyword evidence="6" id="KW-1185">Reference proteome</keyword>
<keyword evidence="2" id="KW-0040">ANK repeat</keyword>
<dbReference type="SUPFAM" id="SSF48403">
    <property type="entry name" value="Ankyrin repeat"/>
    <property type="match status" value="1"/>
</dbReference>
<evidence type="ECO:0000256" key="1">
    <source>
        <dbReference type="ARBA" id="ARBA00022737"/>
    </source>
</evidence>
<name>A0A2V1E5F2_9PLEO</name>
<dbReference type="GO" id="GO:0045944">
    <property type="term" value="P:positive regulation of transcription by RNA polymerase II"/>
    <property type="evidence" value="ECO:0007669"/>
    <property type="project" value="TreeGrafter"/>
</dbReference>
<dbReference type="AlphaFoldDB" id="A0A2V1E5F2"/>
<keyword evidence="1" id="KW-0677">Repeat</keyword>
<feature type="compositionally biased region" description="Basic and acidic residues" evidence="3">
    <location>
        <begin position="76"/>
        <end position="85"/>
    </location>
</feature>
<feature type="compositionally biased region" description="Pro residues" evidence="3">
    <location>
        <begin position="734"/>
        <end position="752"/>
    </location>
</feature>
<feature type="region of interest" description="Disordered" evidence="3">
    <location>
        <begin position="868"/>
        <end position="892"/>
    </location>
</feature>
<dbReference type="GO" id="GO:0005634">
    <property type="term" value="C:nucleus"/>
    <property type="evidence" value="ECO:0007669"/>
    <property type="project" value="TreeGrafter"/>
</dbReference>
<feature type="region of interest" description="Disordered" evidence="3">
    <location>
        <begin position="728"/>
        <end position="815"/>
    </location>
</feature>
<gene>
    <name evidence="5" type="ORF">DM02DRAFT_724987</name>
</gene>
<feature type="compositionally biased region" description="Basic and acidic residues" evidence="3">
    <location>
        <begin position="871"/>
        <end position="892"/>
    </location>
</feature>
<evidence type="ECO:0000256" key="3">
    <source>
        <dbReference type="SAM" id="MobiDB-lite"/>
    </source>
</evidence>
<evidence type="ECO:0000256" key="2">
    <source>
        <dbReference type="ARBA" id="ARBA00023043"/>
    </source>
</evidence>
<protein>
    <submittedName>
        <fullName evidence="5">Ankyrin</fullName>
    </submittedName>
</protein>